<evidence type="ECO:0000313" key="3">
    <source>
        <dbReference type="RefSeq" id="XP_005099042.1"/>
    </source>
</evidence>
<feature type="region of interest" description="Disordered" evidence="1">
    <location>
        <begin position="13"/>
        <end position="67"/>
    </location>
</feature>
<dbReference type="Proteomes" id="UP000694888">
    <property type="component" value="Unplaced"/>
</dbReference>
<organism evidence="2 3">
    <name type="scientific">Aplysia californica</name>
    <name type="common">California sea hare</name>
    <dbReference type="NCBI Taxonomy" id="6500"/>
    <lineage>
        <taxon>Eukaryota</taxon>
        <taxon>Metazoa</taxon>
        <taxon>Spiralia</taxon>
        <taxon>Lophotrochozoa</taxon>
        <taxon>Mollusca</taxon>
        <taxon>Gastropoda</taxon>
        <taxon>Heterobranchia</taxon>
        <taxon>Euthyneura</taxon>
        <taxon>Tectipleura</taxon>
        <taxon>Aplysiida</taxon>
        <taxon>Aplysioidea</taxon>
        <taxon>Aplysiidae</taxon>
        <taxon>Aplysia</taxon>
    </lineage>
</organism>
<reference evidence="3" key="1">
    <citation type="submission" date="2025-08" db="UniProtKB">
        <authorList>
            <consortium name="RefSeq"/>
        </authorList>
    </citation>
    <scope>IDENTIFICATION</scope>
</reference>
<evidence type="ECO:0000313" key="2">
    <source>
        <dbReference type="Proteomes" id="UP000694888"/>
    </source>
</evidence>
<dbReference type="GeneID" id="101846963"/>
<dbReference type="RefSeq" id="XP_005099042.1">
    <property type="nucleotide sequence ID" value="XM_005098985.3"/>
</dbReference>
<keyword evidence="2" id="KW-1185">Reference proteome</keyword>
<evidence type="ECO:0000256" key="1">
    <source>
        <dbReference type="SAM" id="MobiDB-lite"/>
    </source>
</evidence>
<accession>A0ABM0JQB6</accession>
<name>A0ABM0JQB6_APLCA</name>
<proteinExistence type="predicted"/>
<protein>
    <submittedName>
        <fullName evidence="3">Uncharacterized protein LOC101846963</fullName>
    </submittedName>
</protein>
<gene>
    <name evidence="3" type="primary">LOC101846963</name>
</gene>
<sequence length="154" mass="17843">MTRDYGGCFGGRCFHRDDEEDDDDNIDGYYRLSSSGGRPETVPMSRDGGADDDQDPHNDYFRPVDAYQGSHRNKEYDEVDMKGKRLSKKLRRRELKKRIRYYLHSTWKWMRRGMAALTPGMTSIFMLSPTQNAFVSADSRLEAISGKYAPRVQI</sequence>